<gene>
    <name evidence="6" type="ORF">BHQ10_004352</name>
</gene>
<dbReference type="PANTHER" id="PTHR12304">
    <property type="entry name" value="INOSINE-URIDINE PREFERRING NUCLEOSIDE HYDROLASE"/>
    <property type="match status" value="1"/>
</dbReference>
<keyword evidence="2" id="KW-0378">Hydrolase</keyword>
<dbReference type="EMBL" id="MIKG01000007">
    <property type="protein sequence ID" value="RAO68340.1"/>
    <property type="molecule type" value="Genomic_DNA"/>
</dbReference>
<proteinExistence type="inferred from homology"/>
<protein>
    <recommendedName>
        <fullName evidence="5">Inosine/uridine-preferring nucleoside hydrolase domain-containing protein</fullName>
    </recommendedName>
</protein>
<dbReference type="Proteomes" id="UP000249363">
    <property type="component" value="Unassembled WGS sequence"/>
</dbReference>
<dbReference type="PANTHER" id="PTHR12304:SF25">
    <property type="entry name" value="INOSINE_URIDINE-PREFERRING NUCLEOSIDE HYDROLASE DOMAIN-CONTAINING PROTEIN"/>
    <property type="match status" value="1"/>
</dbReference>
<dbReference type="Gene3D" id="3.90.245.10">
    <property type="entry name" value="Ribonucleoside hydrolase-like"/>
    <property type="match status" value="1"/>
</dbReference>
<dbReference type="InterPro" id="IPR036452">
    <property type="entry name" value="Ribo_hydro-like"/>
</dbReference>
<evidence type="ECO:0000259" key="5">
    <source>
        <dbReference type="Pfam" id="PF01156"/>
    </source>
</evidence>
<dbReference type="InterPro" id="IPR001910">
    <property type="entry name" value="Inosine/uridine_hydrolase_dom"/>
</dbReference>
<accession>A0A364KXQ7</accession>
<evidence type="ECO:0000313" key="6">
    <source>
        <dbReference type="EMBL" id="RAO68340.1"/>
    </source>
</evidence>
<dbReference type="GeneID" id="63793568"/>
<dbReference type="GO" id="GO:0005829">
    <property type="term" value="C:cytosol"/>
    <property type="evidence" value="ECO:0007669"/>
    <property type="project" value="TreeGrafter"/>
</dbReference>
<dbReference type="Pfam" id="PF01156">
    <property type="entry name" value="IU_nuc_hydro"/>
    <property type="match status" value="1"/>
</dbReference>
<feature type="chain" id="PRO_5016966273" description="Inosine/uridine-preferring nucleoside hydrolase domain-containing protein" evidence="4">
    <location>
        <begin position="17"/>
        <end position="369"/>
    </location>
</feature>
<keyword evidence="4" id="KW-0732">Signal</keyword>
<evidence type="ECO:0000256" key="1">
    <source>
        <dbReference type="ARBA" id="ARBA00009176"/>
    </source>
</evidence>
<evidence type="ECO:0000256" key="2">
    <source>
        <dbReference type="ARBA" id="ARBA00022801"/>
    </source>
</evidence>
<sequence>MKLTSVLFVAAASAAAHPNATRTKVILENDWSSAGFIPFLLALDAGWDVLGLIGDTANSWALQTSLHGLATLEIGNLSSCIPVYKGADFPLLNTPELFAMWEQIHGDLPWQGVFAPENLTAEALGSDPTSGNPQRISPAAFVEGFPNATLAGKHAAAWMIEQVHLYPGEVMIYSGGTLTNIALAVRMDPEFASLAKGLVIMGGYIDVNLYQASGSVNQADINSDINLMLDPEATKIALTASFPNISNAANQVFPDQEYLDTVYQVKNKYTTLMYNNYGTIFPFWDETAMFAVLDPSNVINSTQFYLDVDTAWSSPSYGTVHVYQQALMPRQQTLQLVNYVYEVDAKKLKSSIKRAVQYPTSCEKMQRGW</sequence>
<evidence type="ECO:0000256" key="3">
    <source>
        <dbReference type="ARBA" id="ARBA00023295"/>
    </source>
</evidence>
<evidence type="ECO:0000256" key="4">
    <source>
        <dbReference type="SAM" id="SignalP"/>
    </source>
</evidence>
<evidence type="ECO:0000313" key="7">
    <source>
        <dbReference type="Proteomes" id="UP000249363"/>
    </source>
</evidence>
<organism evidence="6 7">
    <name type="scientific">Talaromyces amestolkiae</name>
    <dbReference type="NCBI Taxonomy" id="1196081"/>
    <lineage>
        <taxon>Eukaryota</taxon>
        <taxon>Fungi</taxon>
        <taxon>Dikarya</taxon>
        <taxon>Ascomycota</taxon>
        <taxon>Pezizomycotina</taxon>
        <taxon>Eurotiomycetes</taxon>
        <taxon>Eurotiomycetidae</taxon>
        <taxon>Eurotiales</taxon>
        <taxon>Trichocomaceae</taxon>
        <taxon>Talaromyces</taxon>
        <taxon>Talaromyces sect. Talaromyces</taxon>
    </lineage>
</organism>
<dbReference type="InterPro" id="IPR023186">
    <property type="entry name" value="IUNH"/>
</dbReference>
<comment type="similarity">
    <text evidence="1">Belongs to the IUNH family.</text>
</comment>
<dbReference type="GO" id="GO:0008477">
    <property type="term" value="F:purine nucleosidase activity"/>
    <property type="evidence" value="ECO:0007669"/>
    <property type="project" value="TreeGrafter"/>
</dbReference>
<dbReference type="RefSeq" id="XP_040732856.1">
    <property type="nucleotide sequence ID" value="XM_040876709.1"/>
</dbReference>
<name>A0A364KXQ7_TALAM</name>
<dbReference type="AlphaFoldDB" id="A0A364KXQ7"/>
<dbReference type="SUPFAM" id="SSF53590">
    <property type="entry name" value="Nucleoside hydrolase"/>
    <property type="match status" value="1"/>
</dbReference>
<keyword evidence="3" id="KW-0326">Glycosidase</keyword>
<dbReference type="STRING" id="1196081.A0A364KXQ7"/>
<feature type="domain" description="Inosine/uridine-preferring nucleoside hydrolase" evidence="5">
    <location>
        <begin position="25"/>
        <end position="349"/>
    </location>
</feature>
<comment type="caution">
    <text evidence="6">The sequence shown here is derived from an EMBL/GenBank/DDBJ whole genome shotgun (WGS) entry which is preliminary data.</text>
</comment>
<dbReference type="GO" id="GO:0006152">
    <property type="term" value="P:purine nucleoside catabolic process"/>
    <property type="evidence" value="ECO:0007669"/>
    <property type="project" value="TreeGrafter"/>
</dbReference>
<dbReference type="OrthoDB" id="432381at2759"/>
<feature type="signal peptide" evidence="4">
    <location>
        <begin position="1"/>
        <end position="16"/>
    </location>
</feature>
<reference evidence="6 7" key="1">
    <citation type="journal article" date="2017" name="Biotechnol. Biofuels">
        <title>Differential beta-glucosidase expression as a function of carbon source availability in Talaromyces amestolkiae: a genomic and proteomic approach.</title>
        <authorList>
            <person name="de Eugenio L.I."/>
            <person name="Mendez-Liter J.A."/>
            <person name="Nieto-Dominguez M."/>
            <person name="Alonso L."/>
            <person name="Gil-Munoz J."/>
            <person name="Barriuso J."/>
            <person name="Prieto A."/>
            <person name="Martinez M.J."/>
        </authorList>
    </citation>
    <scope>NUCLEOTIDE SEQUENCE [LARGE SCALE GENOMIC DNA]</scope>
    <source>
        <strain evidence="6 7">CIB</strain>
    </source>
</reference>
<keyword evidence="7" id="KW-1185">Reference proteome</keyword>